<accession>A0A9D4ZNU8</accession>
<feature type="region of interest" description="Disordered" evidence="4">
    <location>
        <begin position="1535"/>
        <end position="1561"/>
    </location>
</feature>
<dbReference type="Pfam" id="PF08711">
    <property type="entry name" value="Med26"/>
    <property type="match status" value="1"/>
</dbReference>
<dbReference type="OrthoDB" id="1917005at2759"/>
<dbReference type="PROSITE" id="PS51319">
    <property type="entry name" value="TFIIS_N"/>
    <property type="match status" value="1"/>
</dbReference>
<dbReference type="InterPro" id="IPR017923">
    <property type="entry name" value="TFIIS_N"/>
</dbReference>
<dbReference type="InterPro" id="IPR001025">
    <property type="entry name" value="BAH_dom"/>
</dbReference>
<feature type="region of interest" description="Disordered" evidence="4">
    <location>
        <begin position="513"/>
        <end position="572"/>
    </location>
</feature>
<gene>
    <name evidence="7" type="ORF">GOP47_0005109</name>
</gene>
<feature type="domain" description="TFIIS N-terminal" evidence="6">
    <location>
        <begin position="323"/>
        <end position="400"/>
    </location>
</feature>
<dbReference type="Gene3D" id="2.30.30.490">
    <property type="match status" value="1"/>
</dbReference>
<dbReference type="InterPro" id="IPR043151">
    <property type="entry name" value="BAH_sf"/>
</dbReference>
<dbReference type="SMART" id="SM00509">
    <property type="entry name" value="TFS2N"/>
    <property type="match status" value="1"/>
</dbReference>
<name>A0A9D4ZNU8_ADICA</name>
<dbReference type="SUPFAM" id="SSF47676">
    <property type="entry name" value="Conserved domain common to transcription factors TFIIS, elongin A, CRSP70"/>
    <property type="match status" value="1"/>
</dbReference>
<evidence type="ECO:0000256" key="2">
    <source>
        <dbReference type="ARBA" id="ARBA00023242"/>
    </source>
</evidence>
<feature type="compositionally biased region" description="Low complexity" evidence="4">
    <location>
        <begin position="515"/>
        <end position="531"/>
    </location>
</feature>
<evidence type="ECO:0000313" key="7">
    <source>
        <dbReference type="EMBL" id="KAI5079630.1"/>
    </source>
</evidence>
<dbReference type="EMBL" id="JABFUD020000005">
    <property type="protein sequence ID" value="KAI5079630.1"/>
    <property type="molecule type" value="Genomic_DNA"/>
</dbReference>
<comment type="subcellular location">
    <subcellularLocation>
        <location evidence="1 3">Nucleus</location>
    </subcellularLocation>
</comment>
<evidence type="ECO:0000259" key="5">
    <source>
        <dbReference type="PROSITE" id="PS51038"/>
    </source>
</evidence>
<dbReference type="SMART" id="SM00439">
    <property type="entry name" value="BAH"/>
    <property type="match status" value="1"/>
</dbReference>
<feature type="region of interest" description="Disordered" evidence="4">
    <location>
        <begin position="618"/>
        <end position="696"/>
    </location>
</feature>
<evidence type="ECO:0000256" key="4">
    <source>
        <dbReference type="SAM" id="MobiDB-lite"/>
    </source>
</evidence>
<comment type="caution">
    <text evidence="7">The sequence shown here is derived from an EMBL/GenBank/DDBJ whole genome shotgun (WGS) entry which is preliminary data.</text>
</comment>
<reference evidence="7 8" key="1">
    <citation type="submission" date="2021-01" db="EMBL/GenBank/DDBJ databases">
        <title>Adiantum capillus-veneris genome.</title>
        <authorList>
            <person name="Fang Y."/>
            <person name="Liao Q."/>
        </authorList>
    </citation>
    <scope>NUCLEOTIDE SEQUENCE [LARGE SCALE GENOMIC DNA]</scope>
    <source>
        <strain evidence="7">H3</strain>
        <tissue evidence="7">Leaf</tissue>
    </source>
</reference>
<evidence type="ECO:0000313" key="8">
    <source>
        <dbReference type="Proteomes" id="UP000886520"/>
    </source>
</evidence>
<feature type="compositionally biased region" description="Polar residues" evidence="4">
    <location>
        <begin position="180"/>
        <end position="211"/>
    </location>
</feature>
<dbReference type="GO" id="GO:0005634">
    <property type="term" value="C:nucleus"/>
    <property type="evidence" value="ECO:0007669"/>
    <property type="project" value="UniProtKB-SubCell"/>
</dbReference>
<dbReference type="Gene3D" id="1.20.930.10">
    <property type="entry name" value="Conserved domain common to transcription factors TFIIS, elongin A, CRSP70"/>
    <property type="match status" value="1"/>
</dbReference>
<dbReference type="PANTHER" id="PTHR46548:SF1">
    <property type="entry name" value="BAH AND TFIIS DOMAIN-CONTAINING PROTEIN-RELATED"/>
    <property type="match status" value="1"/>
</dbReference>
<dbReference type="InterPro" id="IPR003617">
    <property type="entry name" value="TFIIS/CRSP70_N_sub"/>
</dbReference>
<keyword evidence="8" id="KW-1185">Reference proteome</keyword>
<evidence type="ECO:0000256" key="1">
    <source>
        <dbReference type="ARBA" id="ARBA00004123"/>
    </source>
</evidence>
<organism evidence="7 8">
    <name type="scientific">Adiantum capillus-veneris</name>
    <name type="common">Maidenhair fern</name>
    <dbReference type="NCBI Taxonomy" id="13818"/>
    <lineage>
        <taxon>Eukaryota</taxon>
        <taxon>Viridiplantae</taxon>
        <taxon>Streptophyta</taxon>
        <taxon>Embryophyta</taxon>
        <taxon>Tracheophyta</taxon>
        <taxon>Polypodiopsida</taxon>
        <taxon>Polypodiidae</taxon>
        <taxon>Polypodiales</taxon>
        <taxon>Pteridineae</taxon>
        <taxon>Pteridaceae</taxon>
        <taxon>Vittarioideae</taxon>
        <taxon>Adiantum</taxon>
    </lineage>
</organism>
<dbReference type="GO" id="GO:0003682">
    <property type="term" value="F:chromatin binding"/>
    <property type="evidence" value="ECO:0007669"/>
    <property type="project" value="InterPro"/>
</dbReference>
<dbReference type="CDD" id="cd00183">
    <property type="entry name" value="TFIIS_I"/>
    <property type="match status" value="1"/>
</dbReference>
<feature type="compositionally biased region" description="Basic and acidic residues" evidence="4">
    <location>
        <begin position="682"/>
        <end position="696"/>
    </location>
</feature>
<feature type="region of interest" description="Disordered" evidence="4">
    <location>
        <begin position="767"/>
        <end position="790"/>
    </location>
</feature>
<dbReference type="Proteomes" id="UP000886520">
    <property type="component" value="Chromosome 5"/>
</dbReference>
<feature type="region of interest" description="Disordered" evidence="4">
    <location>
        <begin position="401"/>
        <end position="427"/>
    </location>
</feature>
<dbReference type="InterPro" id="IPR035441">
    <property type="entry name" value="TFIIS/LEDGF_dom_sf"/>
</dbReference>
<protein>
    <submittedName>
        <fullName evidence="7">Uncharacterized protein</fullName>
    </submittedName>
</protein>
<dbReference type="Pfam" id="PF01426">
    <property type="entry name" value="BAH"/>
    <property type="match status" value="1"/>
</dbReference>
<feature type="region of interest" description="Disordered" evidence="4">
    <location>
        <begin position="178"/>
        <end position="224"/>
    </location>
</feature>
<proteinExistence type="predicted"/>
<dbReference type="PANTHER" id="PTHR46548">
    <property type="entry name" value="BAH AND TFIIS DOMAIN-CONTAINING PROTEIN-RELATED"/>
    <property type="match status" value="1"/>
</dbReference>
<feature type="domain" description="BAH" evidence="5">
    <location>
        <begin position="42"/>
        <end position="156"/>
    </location>
</feature>
<evidence type="ECO:0000256" key="3">
    <source>
        <dbReference type="PROSITE-ProRule" id="PRU00649"/>
    </source>
</evidence>
<keyword evidence="2 3" id="KW-0539">Nucleus</keyword>
<dbReference type="PROSITE" id="PS51038">
    <property type="entry name" value="BAH"/>
    <property type="match status" value="1"/>
</dbReference>
<feature type="compositionally biased region" description="Polar residues" evidence="4">
    <location>
        <begin position="639"/>
        <end position="648"/>
    </location>
</feature>
<evidence type="ECO:0000259" key="6">
    <source>
        <dbReference type="PROSITE" id="PS51319"/>
    </source>
</evidence>
<sequence length="1561" mass="166271">MHGQRTEDRQKEWHMWPGPLKRVSVGTEADSACLKYFTKAGRKIRVGDCALFRVDDAPFFIGLIKKLSGENGGNLKLSVNWLYRLGDINLGKGAAFEAAPNEIFYSFHEDEISAAALLHPCKVAFLQKGVELPASVSSFVCRRVYDITNKCLYWLTDRDYTDEHQAEVDTLLDRTKHEMQVTSSEGPSQRATSSPSPLKQEMVSVSLSMQGKSKKRPRTEQVLDPSKREKLMKEENDVKRECQMIFDDFANIAKKHEGLMNVSLIEQLFQVMLQECSDSGRKLVDTMSRRTLLSSIVAATEKEECLTYFVQLGGLRILNDWLQEAHKGKGDGSPRDGEVALEELLLTLIRALSKLPVDLDALKNCIVGKSVNRLRSHRNPEIQKKAKELVDTWKRRVNAEMKSSDEVKTGTSTAWPSKAATEAPGAKMRSAKSSAIVKPVTNGSIVTGDSKVIEQSTSGGKEQSTSFVLKESVGKSLIAMTHDINVPVVKKERDIFPMVKKEKDILPVVKEEKSCSSSQSQNNSQSWCSGSVKGGGSWKDEVKPIPVAPLGSKSAGTKSHGHSHSTKSHSTVTLISLQKDLVGKHKGDKLCSGSLPEKGAIEGARAELNNQRLILRLPNPARSPSHSVSGGGSLLDGSAITNKGSQPGSLVRHASESVRAAPAQPSGNIGDAKCGKSSGAGIKEESDRSYSEDKDCKPASFEHMLKELSSKDPQGNAQKKLSSNQSPPRLVLDVVQGGIDLLASVAAGEVFDTEKCCSGSIAGEARPVSTDGIRNSPIQGRMDSRHQKGEREKEGAQAICEKVTSSAQKSQLPEGSITKEPLIRAEDKVSGDGALIGETQSASLVSSAMKEATLAAVSGMEGVLCEGGQGGTNSTVRDEKENMLVGNSIATSLIGQCQTASESGLVSVDEDCEDSERQPRGCVSPKDAKGVDSSGCYGEDALEIARQVAMEAEQEVEKYRTPEVQDAKSASLSVDIPTCENAHSLSIRISSGNTDGRTDTAQVSTVVGTPGKCTSPSAGFSDRDEISLQQSGENTIGQCAEPASYSVVVPKEVSDTKEIVPVITAKEDFATSDDANVELKSSGAEKIPSEGICESKDVEWPVFDLNEGLVTDEVLQTTATNPIACTLNPAVPCSEPLSGPVVQASSLATPVAVVAATKGAFIPPSNIAQIKGELGWKGSAATSAFRPAEPRRMAETAQPSCEASTSKCASTEVTNQSGKQPRFLDIDLNIADERGLEDSFPVSTFPGLSVSESLTDNALVASRPELDLNRMDGNDEHMSPSLLISRGTAVLTARASVPPLAAPRVMLDFDLNDGLGIEEEAPSQHRNLESSGVSVAGGIRQNTDIPIVAPWYSAASSTPSAMMMPTFPTSSRSESSYPAGAGPGSKSMMTMGHTFGSFNSDGYRGAAVSSATVPYAGSVPSSFSYPGFPFGAGFPLTSASYNMGSPLNSSASSPPFLTAGPSQLVGAGAVLSSYGRPYLMGSMRDIPGLDSSATWVRPNLDLNTGPEVGADFDARESIRPGIGLSQLSYQQAASLGGSLKRKEPDGSFDPFRTGFKQTAWR</sequence>